<evidence type="ECO:0000256" key="1">
    <source>
        <dbReference type="SAM" id="MobiDB-lite"/>
    </source>
</evidence>
<evidence type="ECO:0000313" key="2">
    <source>
        <dbReference type="EMBL" id="KAJ3611848.1"/>
    </source>
</evidence>
<dbReference type="AlphaFoldDB" id="A0A9Q0IVY5"/>
<feature type="compositionally biased region" description="Basic and acidic residues" evidence="1">
    <location>
        <begin position="158"/>
        <end position="167"/>
    </location>
</feature>
<evidence type="ECO:0000313" key="3">
    <source>
        <dbReference type="Proteomes" id="UP001148018"/>
    </source>
</evidence>
<proteinExistence type="predicted"/>
<name>A0A9Q0IVY5_9TELE</name>
<feature type="compositionally biased region" description="Basic and acidic residues" evidence="1">
    <location>
        <begin position="139"/>
        <end position="151"/>
    </location>
</feature>
<comment type="caution">
    <text evidence="2">The sequence shown here is derived from an EMBL/GenBank/DDBJ whole genome shotgun (WGS) entry which is preliminary data.</text>
</comment>
<reference evidence="2" key="1">
    <citation type="submission" date="2022-07" db="EMBL/GenBank/DDBJ databases">
        <title>Chromosome-level genome of Muraenolepis orangiensis.</title>
        <authorList>
            <person name="Kim J."/>
        </authorList>
    </citation>
    <scope>NUCLEOTIDE SEQUENCE</scope>
    <source>
        <strain evidence="2">KU_S4_2022</strain>
        <tissue evidence="2">Muscle</tissue>
    </source>
</reference>
<dbReference type="Proteomes" id="UP001148018">
    <property type="component" value="Unassembled WGS sequence"/>
</dbReference>
<feature type="region of interest" description="Disordered" evidence="1">
    <location>
        <begin position="102"/>
        <end position="198"/>
    </location>
</feature>
<accession>A0A9Q0IVY5</accession>
<keyword evidence="3" id="KW-1185">Reference proteome</keyword>
<gene>
    <name evidence="2" type="ORF">NHX12_021861</name>
</gene>
<dbReference type="EMBL" id="JANIIK010000037">
    <property type="protein sequence ID" value="KAJ3611848.1"/>
    <property type="molecule type" value="Genomic_DNA"/>
</dbReference>
<sequence>MLATRGSSQEQVEVLRGRRRRQVNLSHHRLPDLHHQSRVCWFRLHHVGGVVEDLEESGGWRFSTGVEVLLRERGGGGSPGEQRVQVLHRSRGWRFFREGEGSLQRVTGSREGEGSPESDGEQREWRFSREGEGSPESDGEQREWRFSREGEGSPESDGEQRGWRFSREGGGSLQRVTGSRESGGSPERVKVLQRGRRF</sequence>
<organism evidence="2 3">
    <name type="scientific">Muraenolepis orangiensis</name>
    <name type="common">Patagonian moray cod</name>
    <dbReference type="NCBI Taxonomy" id="630683"/>
    <lineage>
        <taxon>Eukaryota</taxon>
        <taxon>Metazoa</taxon>
        <taxon>Chordata</taxon>
        <taxon>Craniata</taxon>
        <taxon>Vertebrata</taxon>
        <taxon>Euteleostomi</taxon>
        <taxon>Actinopterygii</taxon>
        <taxon>Neopterygii</taxon>
        <taxon>Teleostei</taxon>
        <taxon>Neoteleostei</taxon>
        <taxon>Acanthomorphata</taxon>
        <taxon>Zeiogadaria</taxon>
        <taxon>Gadariae</taxon>
        <taxon>Gadiformes</taxon>
        <taxon>Muraenolepidoidei</taxon>
        <taxon>Muraenolepididae</taxon>
        <taxon>Muraenolepis</taxon>
    </lineage>
</organism>
<protein>
    <submittedName>
        <fullName evidence="2">Uncharacterized protein</fullName>
    </submittedName>
</protein>
<feature type="compositionally biased region" description="Basic and acidic residues" evidence="1">
    <location>
        <begin position="120"/>
        <end position="132"/>
    </location>
</feature>